<evidence type="ECO:0000313" key="1">
    <source>
        <dbReference type="EMBL" id="MFC3051585.1"/>
    </source>
</evidence>
<evidence type="ECO:0000313" key="2">
    <source>
        <dbReference type="Proteomes" id="UP001595444"/>
    </source>
</evidence>
<comment type="caution">
    <text evidence="1">The sequence shown here is derived from an EMBL/GenBank/DDBJ whole genome shotgun (WGS) entry which is preliminary data.</text>
</comment>
<keyword evidence="2" id="KW-1185">Reference proteome</keyword>
<accession>A0ABV7D4F5</accession>
<gene>
    <name evidence="1" type="ORF">ACFOKA_06705</name>
</gene>
<organism evidence="1 2">
    <name type="scientific">Kordiimonas pumila</name>
    <dbReference type="NCBI Taxonomy" id="2161677"/>
    <lineage>
        <taxon>Bacteria</taxon>
        <taxon>Pseudomonadati</taxon>
        <taxon>Pseudomonadota</taxon>
        <taxon>Alphaproteobacteria</taxon>
        <taxon>Kordiimonadales</taxon>
        <taxon>Kordiimonadaceae</taxon>
        <taxon>Kordiimonas</taxon>
    </lineage>
</organism>
<dbReference type="Pfam" id="PF13279">
    <property type="entry name" value="4HBT_2"/>
    <property type="match status" value="1"/>
</dbReference>
<sequence length="138" mass="15405">MGMMESYRGVVHPWLCDGMGHFTTRHYTAMFDDASYHLAYACGVDLSSENRESGFVDVKLEMNFLSELRSGALVIVHSGILKLGRTSFTARHEMRNIKDMSLAATLDSVSVFFDLKARKAMPIDDTFRTKAAALMVEG</sequence>
<dbReference type="EC" id="3.1.2.-" evidence="1"/>
<dbReference type="GO" id="GO:0016787">
    <property type="term" value="F:hydrolase activity"/>
    <property type="evidence" value="ECO:0007669"/>
    <property type="project" value="UniProtKB-KW"/>
</dbReference>
<dbReference type="EMBL" id="JBHRSL010000004">
    <property type="protein sequence ID" value="MFC3051585.1"/>
    <property type="molecule type" value="Genomic_DNA"/>
</dbReference>
<protein>
    <submittedName>
        <fullName evidence="1">Acyl-CoA thioesterase</fullName>
        <ecNumber evidence="1">3.1.2.-</ecNumber>
    </submittedName>
</protein>
<dbReference type="CDD" id="cd00586">
    <property type="entry name" value="4HBT"/>
    <property type="match status" value="1"/>
</dbReference>
<proteinExistence type="predicted"/>
<dbReference type="RefSeq" id="WP_228073824.1">
    <property type="nucleotide sequence ID" value="NZ_CP061205.1"/>
</dbReference>
<name>A0ABV7D4F5_9PROT</name>
<keyword evidence="1" id="KW-0378">Hydrolase</keyword>
<dbReference type="InterPro" id="IPR029069">
    <property type="entry name" value="HotDog_dom_sf"/>
</dbReference>
<dbReference type="SUPFAM" id="SSF54637">
    <property type="entry name" value="Thioesterase/thiol ester dehydrase-isomerase"/>
    <property type="match status" value="1"/>
</dbReference>
<reference evidence="2" key="1">
    <citation type="journal article" date="2019" name="Int. J. Syst. Evol. Microbiol.">
        <title>The Global Catalogue of Microorganisms (GCM) 10K type strain sequencing project: providing services to taxonomists for standard genome sequencing and annotation.</title>
        <authorList>
            <consortium name="The Broad Institute Genomics Platform"/>
            <consortium name="The Broad Institute Genome Sequencing Center for Infectious Disease"/>
            <person name="Wu L."/>
            <person name="Ma J."/>
        </authorList>
    </citation>
    <scope>NUCLEOTIDE SEQUENCE [LARGE SCALE GENOMIC DNA]</scope>
    <source>
        <strain evidence="2">KCTC 62164</strain>
    </source>
</reference>
<dbReference type="Proteomes" id="UP001595444">
    <property type="component" value="Unassembled WGS sequence"/>
</dbReference>
<dbReference type="Gene3D" id="3.10.129.10">
    <property type="entry name" value="Hotdog Thioesterase"/>
    <property type="match status" value="1"/>
</dbReference>